<gene>
    <name evidence="2" type="ORF">ECANGB1_1650</name>
</gene>
<dbReference type="InterPro" id="IPR003123">
    <property type="entry name" value="VPS9"/>
</dbReference>
<dbReference type="VEuPathDB" id="MicrosporidiaDB:ECANGB1_1650"/>
<name>A0A1Y1S941_9MICR</name>
<sequence length="272" mass="32592">MKKKCENICTVAVVQLKKTTLYCAIDEFTNEIEEIYTNREKLTAFYEQVAEKYKLKCEYGLLFVEKLVMYSMFNKFRVNRGDADAFVNEKILLYQWIKPIHLKLDGVYAQNEKLSRSINDFIRIAKSNIPSVKTFYMMVAFENMFRKFGEDLEYDKMLSIVIFCLIKTKIKDLSLHIRFMRLFRREYFRPCDKECDHGFSMNVRCDCLVSKNWCGQDLYYLTTCEAALEFIERMEYYDLNVEVDEYNNKLSKKLEKLRLKETPNNLSSFFKH</sequence>
<proteinExistence type="predicted"/>
<dbReference type="AlphaFoldDB" id="A0A1Y1S941"/>
<feature type="domain" description="VPS9" evidence="1">
    <location>
        <begin position="81"/>
        <end position="240"/>
    </location>
</feature>
<keyword evidence="3" id="KW-1185">Reference proteome</keyword>
<reference evidence="2 3" key="1">
    <citation type="journal article" date="2017" name="Environ. Microbiol.">
        <title>Decay of the glycolytic pathway and adaptation to intranuclear parasitism within Enterocytozoonidae microsporidia.</title>
        <authorList>
            <person name="Wiredu Boakye D."/>
            <person name="Jaroenlak P."/>
            <person name="Prachumwat A."/>
            <person name="Williams T.A."/>
            <person name="Bateman K.S."/>
            <person name="Itsathitphaisarn O."/>
            <person name="Sritunyalucksana K."/>
            <person name="Paszkiewicz K.H."/>
            <person name="Moore K.A."/>
            <person name="Stentiford G.D."/>
            <person name="Williams B.A."/>
        </authorList>
    </citation>
    <scope>NUCLEOTIDE SEQUENCE [LARGE SCALE GENOMIC DNA]</scope>
    <source>
        <strain evidence="2 3">GB1</strain>
    </source>
</reference>
<evidence type="ECO:0000313" key="3">
    <source>
        <dbReference type="Proteomes" id="UP000192639"/>
    </source>
</evidence>
<dbReference type="Pfam" id="PF02204">
    <property type="entry name" value="VPS9"/>
    <property type="match status" value="1"/>
</dbReference>
<protein>
    <recommendedName>
        <fullName evidence="1">VPS9 domain-containing protein</fullName>
    </recommendedName>
</protein>
<dbReference type="Proteomes" id="UP000192639">
    <property type="component" value="Unassembled WGS sequence"/>
</dbReference>
<organism evidence="2 3">
    <name type="scientific">Enterospora canceri</name>
    <dbReference type="NCBI Taxonomy" id="1081671"/>
    <lineage>
        <taxon>Eukaryota</taxon>
        <taxon>Fungi</taxon>
        <taxon>Fungi incertae sedis</taxon>
        <taxon>Microsporidia</taxon>
        <taxon>Enterocytozoonidae</taxon>
        <taxon>Enterospora</taxon>
    </lineage>
</organism>
<dbReference type="EMBL" id="LWDP01000005">
    <property type="protein sequence ID" value="ORD94986.1"/>
    <property type="molecule type" value="Genomic_DNA"/>
</dbReference>
<comment type="caution">
    <text evidence="2">The sequence shown here is derived from an EMBL/GenBank/DDBJ whole genome shotgun (WGS) entry which is preliminary data.</text>
</comment>
<dbReference type="SUPFAM" id="SSF109993">
    <property type="entry name" value="VPS9 domain"/>
    <property type="match status" value="1"/>
</dbReference>
<dbReference type="OrthoDB" id="300289at2759"/>
<dbReference type="Gene3D" id="1.20.1050.80">
    <property type="entry name" value="VPS9 domain"/>
    <property type="match status" value="1"/>
</dbReference>
<dbReference type="InterPro" id="IPR037191">
    <property type="entry name" value="VPS9_dom_sf"/>
</dbReference>
<accession>A0A1Y1S941</accession>
<evidence type="ECO:0000313" key="2">
    <source>
        <dbReference type="EMBL" id="ORD94986.1"/>
    </source>
</evidence>
<dbReference type="PROSITE" id="PS51205">
    <property type="entry name" value="VPS9"/>
    <property type="match status" value="1"/>
</dbReference>
<evidence type="ECO:0000259" key="1">
    <source>
        <dbReference type="PROSITE" id="PS51205"/>
    </source>
</evidence>